<proteinExistence type="predicted"/>
<sequence>MQLEEFTKGWEPVHVGLEGAALSIAGINPWLHALTWHMVQELHIVVPHPSYPQQRHRAWVYEVSTGNKTIRFAATELSNGVWGFYVPSQAAV</sequence>
<name>A0ABQ2P9E9_9NEIS</name>
<organism evidence="1 2">
    <name type="scientific">Silvimonas iriomotensis</name>
    <dbReference type="NCBI Taxonomy" id="449662"/>
    <lineage>
        <taxon>Bacteria</taxon>
        <taxon>Pseudomonadati</taxon>
        <taxon>Pseudomonadota</taxon>
        <taxon>Betaproteobacteria</taxon>
        <taxon>Neisseriales</taxon>
        <taxon>Chitinibacteraceae</taxon>
        <taxon>Silvimonas</taxon>
    </lineage>
</organism>
<reference evidence="2" key="1">
    <citation type="journal article" date="2019" name="Int. J. Syst. Evol. Microbiol.">
        <title>The Global Catalogue of Microorganisms (GCM) 10K type strain sequencing project: providing services to taxonomists for standard genome sequencing and annotation.</title>
        <authorList>
            <consortium name="The Broad Institute Genomics Platform"/>
            <consortium name="The Broad Institute Genome Sequencing Center for Infectious Disease"/>
            <person name="Wu L."/>
            <person name="Ma J."/>
        </authorList>
    </citation>
    <scope>NUCLEOTIDE SEQUENCE [LARGE SCALE GENOMIC DNA]</scope>
    <source>
        <strain evidence="2">CGMCC 1.8859</strain>
    </source>
</reference>
<comment type="caution">
    <text evidence="1">The sequence shown here is derived from an EMBL/GenBank/DDBJ whole genome shotgun (WGS) entry which is preliminary data.</text>
</comment>
<dbReference type="Proteomes" id="UP000637267">
    <property type="component" value="Unassembled WGS sequence"/>
</dbReference>
<evidence type="ECO:0000313" key="2">
    <source>
        <dbReference type="Proteomes" id="UP000637267"/>
    </source>
</evidence>
<protein>
    <submittedName>
        <fullName evidence="1">Uncharacterized protein</fullName>
    </submittedName>
</protein>
<evidence type="ECO:0000313" key="1">
    <source>
        <dbReference type="EMBL" id="GGP21617.1"/>
    </source>
</evidence>
<dbReference type="EMBL" id="BMLX01000002">
    <property type="protein sequence ID" value="GGP21617.1"/>
    <property type="molecule type" value="Genomic_DNA"/>
</dbReference>
<dbReference type="RefSeq" id="WP_188704310.1">
    <property type="nucleotide sequence ID" value="NZ_BMLX01000002.1"/>
</dbReference>
<accession>A0ABQ2P9E9</accession>
<keyword evidence="2" id="KW-1185">Reference proteome</keyword>
<gene>
    <name evidence="1" type="ORF">GCM10010970_21370</name>
</gene>